<dbReference type="EMBL" id="JAHEPS010000001">
    <property type="protein sequence ID" value="MBT1443183.1"/>
    <property type="molecule type" value="Genomic_DNA"/>
</dbReference>
<accession>A0ABS5UZW1</accession>
<gene>
    <name evidence="2" type="ORF">KJI95_01390</name>
</gene>
<dbReference type="PANTHER" id="PTHR21180:SF32">
    <property type="entry name" value="ENDONUCLEASE_EXONUCLEASE_PHOSPHATASE FAMILY DOMAIN-CONTAINING PROTEIN 1"/>
    <property type="match status" value="1"/>
</dbReference>
<feature type="chain" id="PRO_5047173025" evidence="1">
    <location>
        <begin position="21"/>
        <end position="114"/>
    </location>
</feature>
<dbReference type="Pfam" id="PF12836">
    <property type="entry name" value="HHH_3"/>
    <property type="match status" value="1"/>
</dbReference>
<evidence type="ECO:0000313" key="3">
    <source>
        <dbReference type="Proteomes" id="UP001195903"/>
    </source>
</evidence>
<dbReference type="InterPro" id="IPR004509">
    <property type="entry name" value="Competence_ComEA_HhH"/>
</dbReference>
<feature type="signal peptide" evidence="1">
    <location>
        <begin position="1"/>
        <end position="20"/>
    </location>
</feature>
<dbReference type="RefSeq" id="WP_214505381.1">
    <property type="nucleotide sequence ID" value="NZ_JAHEPS010000001.1"/>
</dbReference>
<proteinExistence type="predicted"/>
<dbReference type="Proteomes" id="UP001195903">
    <property type="component" value="Unassembled WGS sequence"/>
</dbReference>
<comment type="caution">
    <text evidence="2">The sequence shown here is derived from an EMBL/GenBank/DDBJ whole genome shotgun (WGS) entry which is preliminary data.</text>
</comment>
<organism evidence="2 3">
    <name type="scientific">Shewanella jiangmenensis</name>
    <dbReference type="NCBI Taxonomy" id="2837387"/>
    <lineage>
        <taxon>Bacteria</taxon>
        <taxon>Pseudomonadati</taxon>
        <taxon>Pseudomonadota</taxon>
        <taxon>Gammaproteobacteria</taxon>
        <taxon>Alteromonadales</taxon>
        <taxon>Shewanellaceae</taxon>
        <taxon>Shewanella</taxon>
    </lineage>
</organism>
<dbReference type="PANTHER" id="PTHR21180">
    <property type="entry name" value="ENDONUCLEASE/EXONUCLEASE/PHOSPHATASE FAMILY DOMAIN-CONTAINING PROTEIN 1"/>
    <property type="match status" value="1"/>
</dbReference>
<reference evidence="2 3" key="1">
    <citation type="submission" date="2021-05" db="EMBL/GenBank/DDBJ databases">
        <title>Shewanella sp. JM162201.</title>
        <authorList>
            <person name="Xu S."/>
            <person name="Li A."/>
        </authorList>
    </citation>
    <scope>NUCLEOTIDE SEQUENCE [LARGE SCALE GENOMIC DNA]</scope>
    <source>
        <strain evidence="2 3">JM162201</strain>
    </source>
</reference>
<keyword evidence="1" id="KW-0732">Signal</keyword>
<dbReference type="GO" id="GO:0003677">
    <property type="term" value="F:DNA binding"/>
    <property type="evidence" value="ECO:0007669"/>
    <property type="project" value="UniProtKB-KW"/>
</dbReference>
<dbReference type="Gene3D" id="1.10.150.280">
    <property type="entry name" value="AF1531-like domain"/>
    <property type="match status" value="1"/>
</dbReference>
<keyword evidence="3" id="KW-1185">Reference proteome</keyword>
<dbReference type="InterPro" id="IPR051675">
    <property type="entry name" value="Endo/Exo/Phosphatase_dom_1"/>
</dbReference>
<dbReference type="NCBIfam" id="TIGR00426">
    <property type="entry name" value="competence protein ComEA helix-hairpin-helix repeat region"/>
    <property type="match status" value="1"/>
</dbReference>
<sequence>MNKILVTLLVAAATQFSAVAADASKSADVSKAATSAEQKAEKTADAAVAQSSKININTASEAELKLLKGVGDAKAKAIVEYRKQYGQFATVEDLTKVSGIGSKVLEDNRHLLTL</sequence>
<dbReference type="SUPFAM" id="SSF47781">
    <property type="entry name" value="RuvA domain 2-like"/>
    <property type="match status" value="1"/>
</dbReference>
<dbReference type="InterPro" id="IPR010994">
    <property type="entry name" value="RuvA_2-like"/>
</dbReference>
<protein>
    <submittedName>
        <fullName evidence="2">ComEA family DNA-binding protein</fullName>
    </submittedName>
</protein>
<keyword evidence="2" id="KW-0238">DNA-binding</keyword>
<evidence type="ECO:0000256" key="1">
    <source>
        <dbReference type="SAM" id="SignalP"/>
    </source>
</evidence>
<evidence type="ECO:0000313" key="2">
    <source>
        <dbReference type="EMBL" id="MBT1443183.1"/>
    </source>
</evidence>
<name>A0ABS5UZW1_9GAMM</name>